<proteinExistence type="predicted"/>
<reference evidence="2 3" key="1">
    <citation type="submission" date="2020-01" db="EMBL/GenBank/DDBJ databases">
        <authorList>
            <person name="Liu G."/>
            <person name="Liu B."/>
        </authorList>
    </citation>
    <scope>NUCLEOTIDE SEQUENCE [LARGE SCALE GENOMIC DNA]</scope>
    <source>
        <strain evidence="2 3">FJAT-51161</strain>
    </source>
</reference>
<dbReference type="Proteomes" id="UP000596049">
    <property type="component" value="Chromosome"/>
</dbReference>
<protein>
    <submittedName>
        <fullName evidence="2">DUF4183 domain-containing protein</fullName>
    </submittedName>
</protein>
<accession>A0ABX7ALE4</accession>
<dbReference type="InterPro" id="IPR025237">
    <property type="entry name" value="DUF4183"/>
</dbReference>
<name>A0ABX7ALE4_9BACI</name>
<dbReference type="Pfam" id="PF13799">
    <property type="entry name" value="DUF4183"/>
    <property type="match status" value="1"/>
</dbReference>
<feature type="domain" description="DUF4183" evidence="1">
    <location>
        <begin position="37"/>
        <end position="104"/>
    </location>
</feature>
<evidence type="ECO:0000259" key="1">
    <source>
        <dbReference type="Pfam" id="PF13799"/>
    </source>
</evidence>
<sequence>MKGGEKMALSIINIHVNVTGTSTRFFDVLAANLTVADGTTIPATDFLDDSGTAATTFPIVTNGYYNFYINGVLQEGDSYTISATELTFNTVTGTISAGTPLVVEAVELTTQT</sequence>
<dbReference type="EMBL" id="CP067341">
    <property type="protein sequence ID" value="QQP10469.1"/>
    <property type="molecule type" value="Genomic_DNA"/>
</dbReference>
<evidence type="ECO:0000313" key="2">
    <source>
        <dbReference type="EMBL" id="QQP10469.1"/>
    </source>
</evidence>
<evidence type="ECO:0000313" key="3">
    <source>
        <dbReference type="Proteomes" id="UP000596049"/>
    </source>
</evidence>
<gene>
    <name evidence="2" type="ORF">FJQ98_14345</name>
</gene>
<keyword evidence="3" id="KW-1185">Reference proteome</keyword>
<organism evidence="2 3">
    <name type="scientific">Lysinibacillus agricola</name>
    <dbReference type="NCBI Taxonomy" id="2590012"/>
    <lineage>
        <taxon>Bacteria</taxon>
        <taxon>Bacillati</taxon>
        <taxon>Bacillota</taxon>
        <taxon>Bacilli</taxon>
        <taxon>Bacillales</taxon>
        <taxon>Bacillaceae</taxon>
        <taxon>Lysinibacillus</taxon>
    </lineage>
</organism>